<name>A0A6P6VKH8_COFAR</name>
<organism evidence="13 14">
    <name type="scientific">Coffea arabica</name>
    <name type="common">Arabian coffee</name>
    <dbReference type="NCBI Taxonomy" id="13443"/>
    <lineage>
        <taxon>Eukaryota</taxon>
        <taxon>Viridiplantae</taxon>
        <taxon>Streptophyta</taxon>
        <taxon>Embryophyta</taxon>
        <taxon>Tracheophyta</taxon>
        <taxon>Spermatophyta</taxon>
        <taxon>Magnoliopsida</taxon>
        <taxon>eudicotyledons</taxon>
        <taxon>Gunneridae</taxon>
        <taxon>Pentapetalae</taxon>
        <taxon>asterids</taxon>
        <taxon>lamiids</taxon>
        <taxon>Gentianales</taxon>
        <taxon>Rubiaceae</taxon>
        <taxon>Ixoroideae</taxon>
        <taxon>Gardenieae complex</taxon>
        <taxon>Bertiereae - Coffeeae clade</taxon>
        <taxon>Coffeeae</taxon>
        <taxon>Coffea</taxon>
    </lineage>
</organism>
<dbReference type="GeneID" id="113724813"/>
<dbReference type="GO" id="GO:0000976">
    <property type="term" value="F:transcription cis-regulatory region binding"/>
    <property type="evidence" value="ECO:0007669"/>
    <property type="project" value="UniProtKB-ARBA"/>
</dbReference>
<sequence>MMTVLPVKQLPVGYRFRPTDEELIDHYLRLKINGLDKDVSIIREVDICKKEPWDLPDLSPIKSYDNEWFFFCPKDRKYQNGQRLNRATMKGYWKATGKDRNIRARKGTKIGMKKTLVFYIGRAPDGKRTNWVIHEYRATNKELDGTHPGQGSFVLCRLFKKHELKQDETADGSNLVEVETIVPSPTTEKSPLEDGNSEALIPVAGSQAEVHPSSAESCPAKGSDGAIVVNPLPTSWQNDCSLSAEEKGQVIDPMCIQSDPDLIESLRDIFDDPIPEALDWKIFSPLHSQVQLELGSGYMCNPVSNDINCDAKSMASQYGTNTYDVNKFLNSILVNSDEYSYEESCINAISTVECGTPGDTKPMNGAFVRDGGSCSDSEAEVTQGQFEAGFFESELFMGNIEGYGTLQMANMEQDAHRADVSIDNQEGKLNLAGNNHLGRNAYAAVFNGSVVPDLLSTEVPGVHNNDTGTDSTSGTGIKLRSRQFQSFSSNPTFAAHGIAPRRLRLQNKLQIGPVQCSLLRESVCTEEIDDGQSAVTEVLQDEKATKRNTDAAYTEEKGDVLLKKCNKNVGGSTVGVRESRGEFLSTCIKNCVRAPSKEDWLHVVPSPMFMRKIFVIITLLVVFIGIWQFFGVQK</sequence>
<evidence type="ECO:0000256" key="6">
    <source>
        <dbReference type="ARBA" id="ARBA00023125"/>
    </source>
</evidence>
<keyword evidence="3 11" id="KW-0812">Transmembrane</keyword>
<dbReference type="PANTHER" id="PTHR31744:SF216">
    <property type="entry name" value="NAC TRANSCRIPTION FACTOR"/>
    <property type="match status" value="1"/>
</dbReference>
<dbReference type="Gene3D" id="2.170.150.80">
    <property type="entry name" value="NAC domain"/>
    <property type="match status" value="1"/>
</dbReference>
<dbReference type="GO" id="GO:0016020">
    <property type="term" value="C:membrane"/>
    <property type="evidence" value="ECO:0007669"/>
    <property type="project" value="UniProtKB-SubCell"/>
</dbReference>
<evidence type="ECO:0000256" key="1">
    <source>
        <dbReference type="ARBA" id="ARBA00004123"/>
    </source>
</evidence>
<evidence type="ECO:0000256" key="3">
    <source>
        <dbReference type="ARBA" id="ARBA00022692"/>
    </source>
</evidence>
<feature type="domain" description="NAC" evidence="12">
    <location>
        <begin position="10"/>
        <end position="161"/>
    </location>
</feature>
<evidence type="ECO:0000256" key="2">
    <source>
        <dbReference type="ARBA" id="ARBA00004167"/>
    </source>
</evidence>
<keyword evidence="7 11" id="KW-0472">Membrane</keyword>
<evidence type="ECO:0000313" key="14">
    <source>
        <dbReference type="RefSeq" id="XP_027103503.2"/>
    </source>
</evidence>
<reference evidence="14" key="2">
    <citation type="submission" date="2025-08" db="UniProtKB">
        <authorList>
            <consortium name="RefSeq"/>
        </authorList>
    </citation>
    <scope>IDENTIFICATION</scope>
    <source>
        <tissue evidence="14">Leaves</tissue>
    </source>
</reference>
<keyword evidence="8" id="KW-0010">Activator</keyword>
<comment type="subcellular location">
    <subcellularLocation>
        <location evidence="2">Membrane</location>
        <topology evidence="2">Single-pass membrane protein</topology>
    </subcellularLocation>
    <subcellularLocation>
        <location evidence="1">Nucleus</location>
    </subcellularLocation>
</comment>
<keyword evidence="9" id="KW-0804">Transcription</keyword>
<evidence type="ECO:0000256" key="5">
    <source>
        <dbReference type="ARBA" id="ARBA00023015"/>
    </source>
</evidence>
<keyword evidence="10" id="KW-0539">Nucleus</keyword>
<evidence type="ECO:0000256" key="11">
    <source>
        <dbReference type="SAM" id="Phobius"/>
    </source>
</evidence>
<evidence type="ECO:0000259" key="12">
    <source>
        <dbReference type="PROSITE" id="PS51005"/>
    </source>
</evidence>
<feature type="transmembrane region" description="Helical" evidence="11">
    <location>
        <begin position="613"/>
        <end position="632"/>
    </location>
</feature>
<dbReference type="GO" id="GO:0006355">
    <property type="term" value="P:regulation of DNA-templated transcription"/>
    <property type="evidence" value="ECO:0007669"/>
    <property type="project" value="InterPro"/>
</dbReference>
<gene>
    <name evidence="14" type="primary">LOC113724813</name>
</gene>
<accession>A0A6P6VKH8</accession>
<dbReference type="Proteomes" id="UP001652660">
    <property type="component" value="Chromosome 2c"/>
</dbReference>
<keyword evidence="13" id="KW-1185">Reference proteome</keyword>
<keyword evidence="4 11" id="KW-1133">Transmembrane helix</keyword>
<dbReference type="RefSeq" id="XP_027103503.2">
    <property type="nucleotide sequence ID" value="XM_027247702.2"/>
</dbReference>
<dbReference type="Pfam" id="PF02365">
    <property type="entry name" value="NAM"/>
    <property type="match status" value="1"/>
</dbReference>
<dbReference type="GO" id="GO:0005634">
    <property type="term" value="C:nucleus"/>
    <property type="evidence" value="ECO:0007669"/>
    <property type="project" value="UniProtKB-SubCell"/>
</dbReference>
<dbReference type="SUPFAM" id="SSF101941">
    <property type="entry name" value="NAC domain"/>
    <property type="match status" value="1"/>
</dbReference>
<dbReference type="PANTHER" id="PTHR31744">
    <property type="entry name" value="PROTEIN CUP-SHAPED COTYLEDON 2-RELATED"/>
    <property type="match status" value="1"/>
</dbReference>
<evidence type="ECO:0000256" key="4">
    <source>
        <dbReference type="ARBA" id="ARBA00022989"/>
    </source>
</evidence>
<dbReference type="InterPro" id="IPR036093">
    <property type="entry name" value="NAC_dom_sf"/>
</dbReference>
<evidence type="ECO:0000256" key="10">
    <source>
        <dbReference type="ARBA" id="ARBA00023242"/>
    </source>
</evidence>
<keyword evidence="5" id="KW-0805">Transcription regulation</keyword>
<evidence type="ECO:0000256" key="7">
    <source>
        <dbReference type="ARBA" id="ARBA00023136"/>
    </source>
</evidence>
<dbReference type="OrthoDB" id="737278at2759"/>
<evidence type="ECO:0000313" key="13">
    <source>
        <dbReference type="Proteomes" id="UP001652660"/>
    </source>
</evidence>
<keyword evidence="6" id="KW-0238">DNA-binding</keyword>
<reference evidence="13" key="1">
    <citation type="journal article" date="2025" name="Foods">
        <title>Unveiling the Microbial Signatures of Arabica Coffee Cherries: Insights into Ripeness Specific Diversity, Functional Traits, and Implications for Quality and Safety.</title>
        <authorList>
            <consortium name="RefSeq"/>
            <person name="Tenea G.N."/>
            <person name="Cifuentes V."/>
            <person name="Reyes P."/>
            <person name="Cevallos-Vallejos M."/>
        </authorList>
    </citation>
    <scope>NUCLEOTIDE SEQUENCE [LARGE SCALE GENOMIC DNA]</scope>
</reference>
<proteinExistence type="predicted"/>
<dbReference type="InterPro" id="IPR003441">
    <property type="entry name" value="NAC-dom"/>
</dbReference>
<protein>
    <submittedName>
        <fullName evidence="14">Protein NTM1-like 9 isoform X1</fullName>
    </submittedName>
</protein>
<dbReference type="AlphaFoldDB" id="A0A6P6VKH8"/>
<evidence type="ECO:0000256" key="8">
    <source>
        <dbReference type="ARBA" id="ARBA00023159"/>
    </source>
</evidence>
<evidence type="ECO:0000256" key="9">
    <source>
        <dbReference type="ARBA" id="ARBA00023163"/>
    </source>
</evidence>
<dbReference type="PROSITE" id="PS51005">
    <property type="entry name" value="NAC"/>
    <property type="match status" value="1"/>
</dbReference>